<organism evidence="1 2">
    <name type="scientific">Arthrobacter alpinus</name>
    <dbReference type="NCBI Taxonomy" id="656366"/>
    <lineage>
        <taxon>Bacteria</taxon>
        <taxon>Bacillati</taxon>
        <taxon>Actinomycetota</taxon>
        <taxon>Actinomycetes</taxon>
        <taxon>Micrococcales</taxon>
        <taxon>Micrococcaceae</taxon>
        <taxon>Arthrobacter</taxon>
    </lineage>
</organism>
<evidence type="ECO:0000313" key="1">
    <source>
        <dbReference type="EMBL" id="ALE91822.1"/>
    </source>
</evidence>
<evidence type="ECO:0008006" key="3">
    <source>
        <dbReference type="Google" id="ProtNLM"/>
    </source>
</evidence>
<accession>A0A0M4QLN6</accession>
<sequence length="125" mass="12965">MSGDDLAALGADLASSPERVMREVRQVVSKGSLNIKNQLKAEASGSRSFGQISRAMGYEITETGNSVESEIGPDSSRDSSAGLLMAYYGQSRGGGGTLPDPIGALEAEEAGFIAALERLDGVILE</sequence>
<dbReference type="KEGG" id="aaq:AOC05_04955"/>
<dbReference type="PATRIC" id="fig|656366.3.peg.1067"/>
<name>A0A0M4QLN6_9MICC</name>
<reference evidence="2" key="1">
    <citation type="submission" date="2015-09" db="EMBL/GenBank/DDBJ databases">
        <title>Complete genome of Arthrobacter alpinus strain R3.8.</title>
        <authorList>
            <person name="See-Too W.S."/>
            <person name="Chan K.G."/>
        </authorList>
    </citation>
    <scope>NUCLEOTIDE SEQUENCE [LARGE SCALE GENOMIC DNA]</scope>
    <source>
        <strain evidence="2">R3.8</strain>
    </source>
</reference>
<dbReference type="EMBL" id="CP012677">
    <property type="protein sequence ID" value="ALE91822.1"/>
    <property type="molecule type" value="Genomic_DNA"/>
</dbReference>
<protein>
    <recommendedName>
        <fullName evidence="3">Phage protein, HK97 gp10 family</fullName>
    </recommendedName>
</protein>
<dbReference type="Proteomes" id="UP000062833">
    <property type="component" value="Chromosome"/>
</dbReference>
<dbReference type="AlphaFoldDB" id="A0A0M4QLN6"/>
<gene>
    <name evidence="1" type="ORF">AOC05_04955</name>
</gene>
<keyword evidence="2" id="KW-1185">Reference proteome</keyword>
<dbReference type="OrthoDB" id="3233584at2"/>
<proteinExistence type="predicted"/>
<evidence type="ECO:0000313" key="2">
    <source>
        <dbReference type="Proteomes" id="UP000062833"/>
    </source>
</evidence>
<dbReference type="RefSeq" id="WP_062006166.1">
    <property type="nucleotide sequence ID" value="NZ_CP012677.1"/>
</dbReference>